<comment type="caution">
    <text evidence="2">The sequence shown here is derived from an EMBL/GenBank/DDBJ whole genome shotgun (WGS) entry which is preliminary data.</text>
</comment>
<organism evidence="2 3">
    <name type="scientific">Rubroshorea leprosula</name>
    <dbReference type="NCBI Taxonomy" id="152421"/>
    <lineage>
        <taxon>Eukaryota</taxon>
        <taxon>Viridiplantae</taxon>
        <taxon>Streptophyta</taxon>
        <taxon>Embryophyta</taxon>
        <taxon>Tracheophyta</taxon>
        <taxon>Spermatophyta</taxon>
        <taxon>Magnoliopsida</taxon>
        <taxon>eudicotyledons</taxon>
        <taxon>Gunneridae</taxon>
        <taxon>Pentapetalae</taxon>
        <taxon>rosids</taxon>
        <taxon>malvids</taxon>
        <taxon>Malvales</taxon>
        <taxon>Dipterocarpaceae</taxon>
        <taxon>Rubroshorea</taxon>
    </lineage>
</organism>
<feature type="transmembrane region" description="Helical" evidence="1">
    <location>
        <begin position="38"/>
        <end position="64"/>
    </location>
</feature>
<dbReference type="Proteomes" id="UP001054252">
    <property type="component" value="Unassembled WGS sequence"/>
</dbReference>
<proteinExistence type="predicted"/>
<evidence type="ECO:0000313" key="3">
    <source>
        <dbReference type="Proteomes" id="UP001054252"/>
    </source>
</evidence>
<evidence type="ECO:0000256" key="1">
    <source>
        <dbReference type="SAM" id="Phobius"/>
    </source>
</evidence>
<keyword evidence="1" id="KW-0812">Transmembrane</keyword>
<reference evidence="2 3" key="1">
    <citation type="journal article" date="2021" name="Commun. Biol.">
        <title>The genome of Shorea leprosula (Dipterocarpaceae) highlights the ecological relevance of drought in aseasonal tropical rainforests.</title>
        <authorList>
            <person name="Ng K.K.S."/>
            <person name="Kobayashi M.J."/>
            <person name="Fawcett J.A."/>
            <person name="Hatakeyama M."/>
            <person name="Paape T."/>
            <person name="Ng C.H."/>
            <person name="Ang C.C."/>
            <person name="Tnah L.H."/>
            <person name="Lee C.T."/>
            <person name="Nishiyama T."/>
            <person name="Sese J."/>
            <person name="O'Brien M.J."/>
            <person name="Copetti D."/>
            <person name="Mohd Noor M.I."/>
            <person name="Ong R.C."/>
            <person name="Putra M."/>
            <person name="Sireger I.Z."/>
            <person name="Indrioko S."/>
            <person name="Kosugi Y."/>
            <person name="Izuno A."/>
            <person name="Isagi Y."/>
            <person name="Lee S.L."/>
            <person name="Shimizu K.K."/>
        </authorList>
    </citation>
    <scope>NUCLEOTIDE SEQUENCE [LARGE SCALE GENOMIC DNA]</scope>
    <source>
        <strain evidence="2">214</strain>
    </source>
</reference>
<dbReference type="EMBL" id="BPVZ01000104">
    <property type="protein sequence ID" value="GKV34190.1"/>
    <property type="molecule type" value="Genomic_DNA"/>
</dbReference>
<gene>
    <name evidence="2" type="ORF">SLEP1_g42588</name>
</gene>
<dbReference type="AlphaFoldDB" id="A0AAV5LAF7"/>
<sequence length="83" mass="9453">MTEFNARNSHPNEKKPLQCSVSILQGKIPSEKDTGTSVFVNLGIIIYNTFFPYEIVVLMVIYGIQYCSSELHRATNFTCMLFL</sequence>
<name>A0AAV5LAF7_9ROSI</name>
<keyword evidence="1" id="KW-1133">Transmembrane helix</keyword>
<keyword evidence="1" id="KW-0472">Membrane</keyword>
<protein>
    <submittedName>
        <fullName evidence="2">Uncharacterized protein</fullName>
    </submittedName>
</protein>
<accession>A0AAV5LAF7</accession>
<keyword evidence="3" id="KW-1185">Reference proteome</keyword>
<evidence type="ECO:0000313" key="2">
    <source>
        <dbReference type="EMBL" id="GKV34190.1"/>
    </source>
</evidence>